<evidence type="ECO:0000313" key="6">
    <source>
        <dbReference type="EMBL" id="SEA73006.1"/>
    </source>
</evidence>
<dbReference type="InterPro" id="IPR050954">
    <property type="entry name" value="ET_IronSulfur_Cluster-Binding"/>
</dbReference>
<evidence type="ECO:0000256" key="1">
    <source>
        <dbReference type="ARBA" id="ARBA00022485"/>
    </source>
</evidence>
<dbReference type="InterPro" id="IPR017900">
    <property type="entry name" value="4Fe4S_Fe_S_CS"/>
</dbReference>
<dbReference type="OrthoDB" id="9789030at2"/>
<dbReference type="PANTHER" id="PTHR43177:SF9">
    <property type="entry name" value="PROTEIN NRFC"/>
    <property type="match status" value="1"/>
</dbReference>
<evidence type="ECO:0000256" key="3">
    <source>
        <dbReference type="ARBA" id="ARBA00023004"/>
    </source>
</evidence>
<dbReference type="CDD" id="cd10551">
    <property type="entry name" value="PsrB"/>
    <property type="match status" value="1"/>
</dbReference>
<evidence type="ECO:0000313" key="7">
    <source>
        <dbReference type="Proteomes" id="UP000199409"/>
    </source>
</evidence>
<dbReference type="Gene3D" id="3.30.70.20">
    <property type="match status" value="2"/>
</dbReference>
<protein>
    <submittedName>
        <fullName evidence="6">Tetrathionate reductase subunit B</fullName>
    </submittedName>
</protein>
<gene>
    <name evidence="6" type="ORF">SAMN05660420_03004</name>
</gene>
<dbReference type="GO" id="GO:0051539">
    <property type="term" value="F:4 iron, 4 sulfur cluster binding"/>
    <property type="evidence" value="ECO:0007669"/>
    <property type="project" value="UniProtKB-KW"/>
</dbReference>
<dbReference type="SUPFAM" id="SSF54862">
    <property type="entry name" value="4Fe-4S ferredoxins"/>
    <property type="match status" value="1"/>
</dbReference>
<dbReference type="STRING" id="37625.SAMN05660420_03004"/>
<organism evidence="6 7">
    <name type="scientific">Desulfuromusa kysingii</name>
    <dbReference type="NCBI Taxonomy" id="37625"/>
    <lineage>
        <taxon>Bacteria</taxon>
        <taxon>Pseudomonadati</taxon>
        <taxon>Thermodesulfobacteriota</taxon>
        <taxon>Desulfuromonadia</taxon>
        <taxon>Desulfuromonadales</taxon>
        <taxon>Geopsychrobacteraceae</taxon>
        <taxon>Desulfuromusa</taxon>
    </lineage>
</organism>
<keyword evidence="1" id="KW-0004">4Fe-4S</keyword>
<name>A0A1H4DKC9_9BACT</name>
<feature type="domain" description="4Fe-4S ferredoxin-type" evidence="5">
    <location>
        <begin position="36"/>
        <end position="65"/>
    </location>
</feature>
<reference evidence="6 7" key="1">
    <citation type="submission" date="2016-10" db="EMBL/GenBank/DDBJ databases">
        <authorList>
            <person name="de Groot N.N."/>
        </authorList>
    </citation>
    <scope>NUCLEOTIDE SEQUENCE [LARGE SCALE GENOMIC DNA]</scope>
    <source>
        <strain evidence="6 7">DSM 7343</strain>
    </source>
</reference>
<keyword evidence="7" id="KW-1185">Reference proteome</keyword>
<dbReference type="Proteomes" id="UP000199409">
    <property type="component" value="Unassembled WGS sequence"/>
</dbReference>
<evidence type="ECO:0000256" key="4">
    <source>
        <dbReference type="ARBA" id="ARBA00023014"/>
    </source>
</evidence>
<dbReference type="PROSITE" id="PS00198">
    <property type="entry name" value="4FE4S_FER_1"/>
    <property type="match status" value="1"/>
</dbReference>
<feature type="domain" description="4Fe-4S ferredoxin-type" evidence="5">
    <location>
        <begin position="113"/>
        <end position="142"/>
    </location>
</feature>
<feature type="domain" description="4Fe-4S ferredoxin-type" evidence="5">
    <location>
        <begin position="81"/>
        <end position="112"/>
    </location>
</feature>
<keyword evidence="2" id="KW-0479">Metal-binding</keyword>
<dbReference type="AlphaFoldDB" id="A0A1H4DKC9"/>
<dbReference type="Pfam" id="PF13247">
    <property type="entry name" value="Fer4_11"/>
    <property type="match status" value="1"/>
</dbReference>
<proteinExistence type="predicted"/>
<dbReference type="EMBL" id="FNQN01000010">
    <property type="protein sequence ID" value="SEA73006.1"/>
    <property type="molecule type" value="Genomic_DNA"/>
</dbReference>
<dbReference type="InterPro" id="IPR017896">
    <property type="entry name" value="4Fe4S_Fe-S-bd"/>
</dbReference>
<dbReference type="PROSITE" id="PS51379">
    <property type="entry name" value="4FE4S_FER_2"/>
    <property type="match status" value="3"/>
</dbReference>
<accession>A0A1H4DKC9</accession>
<keyword evidence="4" id="KW-0411">Iron-sulfur</keyword>
<sequence length="232" mass="25203">MIKRRTLLKAMGATVPLTLIPTALIFAKTKTDAKHYAMVIDVRRCTGCMSCSIACAIENGTPKGMNRNQVRQFTVAQEESFGTMAIPTQCGQCEEPPCVDVCPADATAKNKDGIVYLDRDACIACQACVEACPYGARAGDENEEIAPEKCDFCISRLSYGLLPACVESCVGHARIFGDLNSPDSKLVQTIKANDVYAMLPEAGTQPSIFYIGLPGDTEDQKVLNLNHLNWQR</sequence>
<keyword evidence="3" id="KW-0408">Iron</keyword>
<evidence type="ECO:0000256" key="2">
    <source>
        <dbReference type="ARBA" id="ARBA00022723"/>
    </source>
</evidence>
<dbReference type="PANTHER" id="PTHR43177">
    <property type="entry name" value="PROTEIN NRFC"/>
    <property type="match status" value="1"/>
</dbReference>
<dbReference type="RefSeq" id="WP_092350294.1">
    <property type="nucleotide sequence ID" value="NZ_FNQN01000010.1"/>
</dbReference>
<evidence type="ECO:0000259" key="5">
    <source>
        <dbReference type="PROSITE" id="PS51379"/>
    </source>
</evidence>
<dbReference type="GO" id="GO:0046872">
    <property type="term" value="F:metal ion binding"/>
    <property type="evidence" value="ECO:0007669"/>
    <property type="project" value="UniProtKB-KW"/>
</dbReference>